<dbReference type="PANTHER" id="PTHR42792:SF2">
    <property type="entry name" value="FLAGELLIN"/>
    <property type="match status" value="1"/>
</dbReference>
<dbReference type="Pfam" id="PF00669">
    <property type="entry name" value="Flagellin_N"/>
    <property type="match status" value="1"/>
</dbReference>
<reference evidence="7 8" key="1">
    <citation type="submission" date="2016-01" db="EMBL/GenBank/DDBJ databases">
        <title>Investigation of taxonomic status of Bacillus aminovorans.</title>
        <authorList>
            <person name="Verma A."/>
            <person name="Pal Y."/>
            <person name="Krishnamurthi S."/>
        </authorList>
    </citation>
    <scope>NUCLEOTIDE SEQUENCE [LARGE SCALE GENOMIC DNA]</scope>
    <source>
        <strain evidence="7 8">DSM 1314</strain>
    </source>
</reference>
<keyword evidence="8" id="KW-1185">Reference proteome</keyword>
<protein>
    <recommendedName>
        <fullName evidence="2 4">Flagellin</fullName>
    </recommendedName>
</protein>
<dbReference type="Proteomes" id="UP000076935">
    <property type="component" value="Unassembled WGS sequence"/>
</dbReference>
<evidence type="ECO:0000259" key="5">
    <source>
        <dbReference type="Pfam" id="PF00669"/>
    </source>
</evidence>
<sequence>MRLQSFTYSMSRYEKNNLQAKKSMEKISSGSQVSKASQNPTGVAISETIKAQVRGLERGQRNMQDGLSLLSAADEGLNHVTKQLHRGYELAVMSSNDTLGDEDRKAAQMELDEILDTIDDTANQLEFNTINLFGSDKKFQIAGGASGITMEIVLQKTNVETLGLTNAKLDPVEEARKLFPKIQNAVTQVTGQLTKVGSYYEAIEHELTNANVLEDNLKKGLSLMSDTDVSKEVIQLAISSIRQQADQILIGDTSDIAKGVLAIFK</sequence>
<evidence type="ECO:0000259" key="6">
    <source>
        <dbReference type="Pfam" id="PF00700"/>
    </source>
</evidence>
<evidence type="ECO:0000256" key="1">
    <source>
        <dbReference type="ARBA" id="ARBA00005709"/>
    </source>
</evidence>
<dbReference type="PRINTS" id="PR00207">
    <property type="entry name" value="FLAGELLIN"/>
</dbReference>
<dbReference type="InterPro" id="IPR046358">
    <property type="entry name" value="Flagellin_C"/>
</dbReference>
<dbReference type="GO" id="GO:0009288">
    <property type="term" value="C:bacterial-type flagellum"/>
    <property type="evidence" value="ECO:0007669"/>
    <property type="project" value="UniProtKB-SubCell"/>
</dbReference>
<evidence type="ECO:0000313" key="8">
    <source>
        <dbReference type="Proteomes" id="UP000076935"/>
    </source>
</evidence>
<feature type="domain" description="Flagellin C-terminal" evidence="6">
    <location>
        <begin position="181"/>
        <end position="249"/>
    </location>
</feature>
<evidence type="ECO:0000256" key="2">
    <source>
        <dbReference type="ARBA" id="ARBA00020110"/>
    </source>
</evidence>
<evidence type="ECO:0000256" key="3">
    <source>
        <dbReference type="ARBA" id="ARBA00023143"/>
    </source>
</evidence>
<evidence type="ECO:0000313" key="7">
    <source>
        <dbReference type="EMBL" id="OAH60350.1"/>
    </source>
</evidence>
<comment type="similarity">
    <text evidence="1 4">Belongs to the bacterial flagellin family.</text>
</comment>
<comment type="caution">
    <text evidence="7">The sequence shown here is derived from an EMBL/GenBank/DDBJ whole genome shotgun (WGS) entry which is preliminary data.</text>
</comment>
<dbReference type="InterPro" id="IPR001029">
    <property type="entry name" value="Flagellin_N"/>
</dbReference>
<dbReference type="STRING" id="29332.AWH48_08585"/>
<gene>
    <name evidence="7" type="ORF">AWH49_16930</name>
</gene>
<name>A0A177L3T4_9BACI</name>
<proteinExistence type="inferred from homology"/>
<dbReference type="EMBL" id="LQWY01000041">
    <property type="protein sequence ID" value="OAH60350.1"/>
    <property type="molecule type" value="Genomic_DNA"/>
</dbReference>
<dbReference type="PANTHER" id="PTHR42792">
    <property type="entry name" value="FLAGELLIN"/>
    <property type="match status" value="1"/>
</dbReference>
<dbReference type="GO" id="GO:0005576">
    <property type="term" value="C:extracellular region"/>
    <property type="evidence" value="ECO:0007669"/>
    <property type="project" value="UniProtKB-SubCell"/>
</dbReference>
<feature type="domain" description="Flagellin N-terminal" evidence="5">
    <location>
        <begin position="10"/>
        <end position="133"/>
    </location>
</feature>
<dbReference type="Gene3D" id="1.20.1330.10">
    <property type="entry name" value="f41 fragment of flagellin, N-terminal domain"/>
    <property type="match status" value="1"/>
</dbReference>
<evidence type="ECO:0000256" key="4">
    <source>
        <dbReference type="RuleBase" id="RU362073"/>
    </source>
</evidence>
<accession>A0A177L3T4</accession>
<organism evidence="7 8">
    <name type="scientific">Domibacillus aminovorans</name>
    <dbReference type="NCBI Taxonomy" id="29332"/>
    <lineage>
        <taxon>Bacteria</taxon>
        <taxon>Bacillati</taxon>
        <taxon>Bacillota</taxon>
        <taxon>Bacilli</taxon>
        <taxon>Bacillales</taxon>
        <taxon>Bacillaceae</taxon>
        <taxon>Domibacillus</taxon>
    </lineage>
</organism>
<dbReference type="AlphaFoldDB" id="A0A177L3T4"/>
<comment type="function">
    <text evidence="4">Flagellin is the subunit protein which polymerizes to form the filaments of bacterial flagella.</text>
</comment>
<keyword evidence="3 4" id="KW-0975">Bacterial flagellum</keyword>
<dbReference type="SUPFAM" id="SSF64518">
    <property type="entry name" value="Phase 1 flagellin"/>
    <property type="match status" value="1"/>
</dbReference>
<dbReference type="InterPro" id="IPR001492">
    <property type="entry name" value="Flagellin"/>
</dbReference>
<comment type="subcellular location">
    <subcellularLocation>
        <location evidence="4">Secreted</location>
    </subcellularLocation>
    <subcellularLocation>
        <location evidence="4">Bacterial flagellum</location>
    </subcellularLocation>
</comment>
<dbReference type="RefSeq" id="WP_063966172.1">
    <property type="nucleotide sequence ID" value="NZ_JBCNAN010000068.1"/>
</dbReference>
<dbReference type="GO" id="GO:0005198">
    <property type="term" value="F:structural molecule activity"/>
    <property type="evidence" value="ECO:0007669"/>
    <property type="project" value="UniProtKB-UniRule"/>
</dbReference>
<keyword evidence="4" id="KW-0964">Secreted</keyword>
<dbReference type="Pfam" id="PF00700">
    <property type="entry name" value="Flagellin_C"/>
    <property type="match status" value="1"/>
</dbReference>